<dbReference type="AlphaFoldDB" id="A0A2T7P256"/>
<dbReference type="OrthoDB" id="10055694at2759"/>
<feature type="compositionally biased region" description="Basic and acidic residues" evidence="1">
    <location>
        <begin position="98"/>
        <end position="113"/>
    </location>
</feature>
<accession>A0A2T7P256</accession>
<dbReference type="EMBL" id="PZQS01000007">
    <property type="protein sequence ID" value="PVD27473.1"/>
    <property type="molecule type" value="Genomic_DNA"/>
</dbReference>
<dbReference type="InterPro" id="IPR043407">
    <property type="entry name" value="Nkap_D1"/>
</dbReference>
<proteinExistence type="predicted"/>
<evidence type="ECO:0000256" key="1">
    <source>
        <dbReference type="SAM" id="MobiDB-lite"/>
    </source>
</evidence>
<feature type="region of interest" description="Disordered" evidence="1">
    <location>
        <begin position="38"/>
        <end position="113"/>
    </location>
</feature>
<dbReference type="PANTHER" id="PTHR46940:SF1">
    <property type="entry name" value="NKAP DOMAIN CONTAINING 1"/>
    <property type="match status" value="1"/>
</dbReference>
<dbReference type="Proteomes" id="UP000245119">
    <property type="component" value="Linkage Group LG7"/>
</dbReference>
<organism evidence="2 3">
    <name type="scientific">Pomacea canaliculata</name>
    <name type="common">Golden apple snail</name>
    <dbReference type="NCBI Taxonomy" id="400727"/>
    <lineage>
        <taxon>Eukaryota</taxon>
        <taxon>Metazoa</taxon>
        <taxon>Spiralia</taxon>
        <taxon>Lophotrochozoa</taxon>
        <taxon>Mollusca</taxon>
        <taxon>Gastropoda</taxon>
        <taxon>Caenogastropoda</taxon>
        <taxon>Architaenioglossa</taxon>
        <taxon>Ampullarioidea</taxon>
        <taxon>Ampullariidae</taxon>
        <taxon>Pomacea</taxon>
    </lineage>
</organism>
<dbReference type="Pfam" id="PF15692">
    <property type="entry name" value="NKAP"/>
    <property type="match status" value="1"/>
</dbReference>
<protein>
    <submittedName>
        <fullName evidence="2">Uncharacterized protein</fullName>
    </submittedName>
</protein>
<dbReference type="PANTHER" id="PTHR46940">
    <property type="entry name" value="NKAP DOMAIN-CONTAINING 1"/>
    <property type="match status" value="1"/>
</dbReference>
<evidence type="ECO:0000313" key="2">
    <source>
        <dbReference type="EMBL" id="PVD27473.1"/>
    </source>
</evidence>
<evidence type="ECO:0000313" key="3">
    <source>
        <dbReference type="Proteomes" id="UP000245119"/>
    </source>
</evidence>
<name>A0A2T7P256_POMCA</name>
<reference evidence="2 3" key="1">
    <citation type="submission" date="2018-04" db="EMBL/GenBank/DDBJ databases">
        <title>The genome of golden apple snail Pomacea canaliculata provides insight into stress tolerance and invasive adaptation.</title>
        <authorList>
            <person name="Liu C."/>
            <person name="Liu B."/>
            <person name="Ren Y."/>
            <person name="Zhang Y."/>
            <person name="Wang H."/>
            <person name="Li S."/>
            <person name="Jiang F."/>
            <person name="Yin L."/>
            <person name="Zhang G."/>
            <person name="Qian W."/>
            <person name="Fan W."/>
        </authorList>
    </citation>
    <scope>NUCLEOTIDE SEQUENCE [LARGE SCALE GENOMIC DNA]</scope>
    <source>
        <strain evidence="2">SZHN2017</strain>
        <tissue evidence="2">Muscle</tissue>
    </source>
</reference>
<comment type="caution">
    <text evidence="2">The sequence shown here is derived from an EMBL/GenBank/DDBJ whole genome shotgun (WGS) entry which is preliminary data.</text>
</comment>
<sequence length="139" mass="16823">MSGIFSKTTKLMLRNVLRHTDSHNKVVEEAEMWQQYERQKTTADVGPNNPSFHHDDRWSRDLYSGQHKFDRKKRKMQEDRQMPYMDQDNSESTFWMRQLDKAERSDPNRWDHSGYRELYPEDFDLDKSCDGHKAHTQKL</sequence>
<gene>
    <name evidence="2" type="ORF">C0Q70_12634</name>
</gene>
<keyword evidence="3" id="KW-1185">Reference proteome</keyword>